<evidence type="ECO:0000256" key="6">
    <source>
        <dbReference type="PROSITE-ProRule" id="PRU01240"/>
    </source>
</evidence>
<dbReference type="PANTHER" id="PTHR43806">
    <property type="entry name" value="PEPTIDASE S8"/>
    <property type="match status" value="1"/>
</dbReference>
<comment type="caution">
    <text evidence="8">The sequence shown here is derived from an EMBL/GenBank/DDBJ whole genome shotgun (WGS) entry which is preliminary data.</text>
</comment>
<dbReference type="InterPro" id="IPR000209">
    <property type="entry name" value="Peptidase_S8/S53_dom"/>
</dbReference>
<dbReference type="Gene3D" id="3.40.50.200">
    <property type="entry name" value="Peptidase S8/S53 domain"/>
    <property type="match status" value="1"/>
</dbReference>
<dbReference type="PROSITE" id="PS00136">
    <property type="entry name" value="SUBTILASE_ASP"/>
    <property type="match status" value="1"/>
</dbReference>
<dbReference type="InterPro" id="IPR023827">
    <property type="entry name" value="Peptidase_S8_Asp-AS"/>
</dbReference>
<comment type="similarity">
    <text evidence="1 6">Belongs to the peptidase S8 family.</text>
</comment>
<evidence type="ECO:0000313" key="8">
    <source>
        <dbReference type="EMBL" id="HIX68344.1"/>
    </source>
</evidence>
<name>A0A9D1WWA8_9FIRM</name>
<evidence type="ECO:0000313" key="9">
    <source>
        <dbReference type="Proteomes" id="UP000886721"/>
    </source>
</evidence>
<dbReference type="InterPro" id="IPR017310">
    <property type="entry name" value="Pept_S8A_subtilisin_clostridia"/>
</dbReference>
<dbReference type="InterPro" id="IPR034045">
    <property type="entry name" value="Pep_S8_CspA-like"/>
</dbReference>
<dbReference type="GO" id="GO:0006508">
    <property type="term" value="P:proteolysis"/>
    <property type="evidence" value="ECO:0007669"/>
    <property type="project" value="UniProtKB-KW"/>
</dbReference>
<sequence length="558" mass="61838">MDCVGAAANDDYFEFIAEYNGVLESVKERFRTDCVTRINNRFSIAYVPNQGRSILDNGTYPYNAIPRMYGLMDEAVLEDVGVAQVRRSNLDLYGNGVMVGIVDTGIDFQNQVFWYADGTTKIESIWDQTIEDERKQPLLGYGTEYSKEEIEKAVQSERPYEMIPSVDESGHGTFLAGLIAGNEMSEEGFSGIAPNVHLAVVKLRQAKSYLKEYYCMDPAYEGYSEADIMLGINYITKLAERLQLPMIIYLGLGTSQASHLGTGPLDQYLSSMAPLKGIGVVTSGGNEGQARHHYSGSVENGSRRVEVKVGSREYGFTMELWGMAPNAYYVDIESPSGQKTGRIAGGLRGQRKVSFLLEQTNLYVDYFTVDSSAGAPGIIMRFLHPAEGIWNIHVSDDGMGSREFDMWLPITNFLTEDTFFIESSPYNTLVSPGNTDLLIGVSNYNQNNGSIYIDSSRGFPRNAVKPDFAAPGVEVLGPLPRNRFGRKTGTSVSGAITAGIAALVMEWGLVKGNDLDVNTTRIKNYLIRGANREDGRIYPNREWGYGTVDLYETFLRIR</sequence>
<keyword evidence="3 6" id="KW-0378">Hydrolase</keyword>
<evidence type="ECO:0000256" key="5">
    <source>
        <dbReference type="PIRSR" id="PIRSR615500-1"/>
    </source>
</evidence>
<dbReference type="Proteomes" id="UP000886721">
    <property type="component" value="Unassembled WGS sequence"/>
</dbReference>
<dbReference type="PANTHER" id="PTHR43806:SF11">
    <property type="entry name" value="CEREVISIN-RELATED"/>
    <property type="match status" value="1"/>
</dbReference>
<keyword evidence="4 6" id="KW-0720">Serine protease</keyword>
<dbReference type="InterPro" id="IPR036852">
    <property type="entry name" value="Peptidase_S8/S53_dom_sf"/>
</dbReference>
<proteinExistence type="inferred from homology"/>
<reference evidence="8" key="2">
    <citation type="submission" date="2021-04" db="EMBL/GenBank/DDBJ databases">
        <authorList>
            <person name="Gilroy R."/>
        </authorList>
    </citation>
    <scope>NUCLEOTIDE SEQUENCE</scope>
    <source>
        <strain evidence="8">CHK191-13928</strain>
    </source>
</reference>
<dbReference type="Pfam" id="PF00082">
    <property type="entry name" value="Peptidase_S8"/>
    <property type="match status" value="2"/>
</dbReference>
<dbReference type="InterPro" id="IPR015500">
    <property type="entry name" value="Peptidase_S8_subtilisin-rel"/>
</dbReference>
<reference evidence="8" key="1">
    <citation type="journal article" date="2021" name="PeerJ">
        <title>Extensive microbial diversity within the chicken gut microbiome revealed by metagenomics and culture.</title>
        <authorList>
            <person name="Gilroy R."/>
            <person name="Ravi A."/>
            <person name="Getino M."/>
            <person name="Pursley I."/>
            <person name="Horton D.L."/>
            <person name="Alikhan N.F."/>
            <person name="Baker D."/>
            <person name="Gharbi K."/>
            <person name="Hall N."/>
            <person name="Watson M."/>
            <person name="Adriaenssens E.M."/>
            <person name="Foster-Nyarko E."/>
            <person name="Jarju S."/>
            <person name="Secka A."/>
            <person name="Antonio M."/>
            <person name="Oren A."/>
            <person name="Chaudhuri R.R."/>
            <person name="La Ragione R."/>
            <person name="Hildebrand F."/>
            <person name="Pallen M.J."/>
        </authorList>
    </citation>
    <scope>NUCLEOTIDE SEQUENCE</scope>
    <source>
        <strain evidence="8">CHK191-13928</strain>
    </source>
</reference>
<organism evidence="8 9">
    <name type="scientific">Candidatus Anaerostipes excrementavium</name>
    <dbReference type="NCBI Taxonomy" id="2838463"/>
    <lineage>
        <taxon>Bacteria</taxon>
        <taxon>Bacillati</taxon>
        <taxon>Bacillota</taxon>
        <taxon>Clostridia</taxon>
        <taxon>Lachnospirales</taxon>
        <taxon>Lachnospiraceae</taxon>
        <taxon>Anaerostipes</taxon>
    </lineage>
</organism>
<gene>
    <name evidence="8" type="ORF">H9735_09560</name>
</gene>
<dbReference type="PRINTS" id="PR00723">
    <property type="entry name" value="SUBTILISIN"/>
</dbReference>
<dbReference type="PIRSF" id="PIRSF037894">
    <property type="entry name" value="Subtilisin_rel_CspABC"/>
    <property type="match status" value="1"/>
</dbReference>
<keyword evidence="2 6" id="KW-0645">Protease</keyword>
<dbReference type="PROSITE" id="PS51892">
    <property type="entry name" value="SUBTILASE"/>
    <property type="match status" value="1"/>
</dbReference>
<dbReference type="GO" id="GO:0004252">
    <property type="term" value="F:serine-type endopeptidase activity"/>
    <property type="evidence" value="ECO:0007669"/>
    <property type="project" value="UniProtKB-UniRule"/>
</dbReference>
<dbReference type="SUPFAM" id="SSF52743">
    <property type="entry name" value="Subtilisin-like"/>
    <property type="match status" value="1"/>
</dbReference>
<protein>
    <submittedName>
        <fullName evidence="8">S8 family peptidase</fullName>
    </submittedName>
</protein>
<dbReference type="EMBL" id="DXEM01000031">
    <property type="protein sequence ID" value="HIX68344.1"/>
    <property type="molecule type" value="Genomic_DNA"/>
</dbReference>
<evidence type="ECO:0000256" key="1">
    <source>
        <dbReference type="ARBA" id="ARBA00011073"/>
    </source>
</evidence>
<feature type="domain" description="Peptidase S8/S53" evidence="7">
    <location>
        <begin position="428"/>
        <end position="546"/>
    </location>
</feature>
<feature type="active site" description="Charge relay system" evidence="5 6">
    <location>
        <position position="491"/>
    </location>
</feature>
<feature type="active site" description="Charge relay system" evidence="5 6">
    <location>
        <position position="103"/>
    </location>
</feature>
<dbReference type="AlphaFoldDB" id="A0A9D1WWA8"/>
<evidence type="ECO:0000256" key="4">
    <source>
        <dbReference type="ARBA" id="ARBA00022825"/>
    </source>
</evidence>
<evidence type="ECO:0000259" key="7">
    <source>
        <dbReference type="Pfam" id="PF00082"/>
    </source>
</evidence>
<evidence type="ECO:0000256" key="3">
    <source>
        <dbReference type="ARBA" id="ARBA00022801"/>
    </source>
</evidence>
<feature type="active site" description="Charge relay system" evidence="5 6">
    <location>
        <position position="171"/>
    </location>
</feature>
<dbReference type="Gene3D" id="2.60.120.1290">
    <property type="match status" value="1"/>
</dbReference>
<accession>A0A9D1WWA8</accession>
<dbReference type="InterPro" id="IPR050131">
    <property type="entry name" value="Peptidase_S8_subtilisin-like"/>
</dbReference>
<feature type="domain" description="Peptidase S8/S53" evidence="7">
    <location>
        <begin position="94"/>
        <end position="288"/>
    </location>
</feature>
<evidence type="ECO:0000256" key="2">
    <source>
        <dbReference type="ARBA" id="ARBA00022670"/>
    </source>
</evidence>
<dbReference type="CDD" id="cd07478">
    <property type="entry name" value="Peptidases_S8_CspA-like"/>
    <property type="match status" value="1"/>
</dbReference>